<organism evidence="3 4">
    <name type="scientific">Emticicia aquatilis</name>
    <dbReference type="NCBI Taxonomy" id="1537369"/>
    <lineage>
        <taxon>Bacteria</taxon>
        <taxon>Pseudomonadati</taxon>
        <taxon>Bacteroidota</taxon>
        <taxon>Cytophagia</taxon>
        <taxon>Cytophagales</taxon>
        <taxon>Leadbetterellaceae</taxon>
        <taxon>Emticicia</taxon>
    </lineage>
</organism>
<dbReference type="InterPro" id="IPR004843">
    <property type="entry name" value="Calcineurin-like_PHP"/>
</dbReference>
<dbReference type="AlphaFoldDB" id="A0A916Z6X7"/>
<dbReference type="PANTHER" id="PTHR45867">
    <property type="entry name" value="PURPLE ACID PHOSPHATASE"/>
    <property type="match status" value="1"/>
</dbReference>
<dbReference type="InterPro" id="IPR029052">
    <property type="entry name" value="Metallo-depent_PP-like"/>
</dbReference>
<evidence type="ECO:0000313" key="4">
    <source>
        <dbReference type="Proteomes" id="UP000609064"/>
    </source>
</evidence>
<dbReference type="Gene3D" id="3.60.21.10">
    <property type="match status" value="1"/>
</dbReference>
<dbReference type="InterPro" id="IPR025733">
    <property type="entry name" value="PAPs_C"/>
</dbReference>
<keyword evidence="4" id="KW-1185">Reference proteome</keyword>
<evidence type="ECO:0000259" key="2">
    <source>
        <dbReference type="Pfam" id="PF14008"/>
    </source>
</evidence>
<feature type="domain" description="Purple acid phosphatase C-terminal" evidence="2">
    <location>
        <begin position="359"/>
        <end position="422"/>
    </location>
</feature>
<dbReference type="Proteomes" id="UP000609064">
    <property type="component" value="Unassembled WGS sequence"/>
</dbReference>
<sequence length="428" mass="49388">MSVMWHTDEDIKDFTVKYKISLNTEKPIEKTVSSKALVISGKVERYIYECSLETNISGKTISYEIWKGKSKVFGSEFKTKPFKNEEVKMVVFGDVGTGNEIQRKIGDLVIKEKPQMVAISGDIVYNRGLVHEYDHNFYPYYNTVERPFMSTVPFFVAPGNHDLETRDLNKYKDALAYYFFWNQPLNGPVMKENSALHPELIGTDSLKKEFYKNAGNKYPVMSNYSFNYGDSFWLVLDSNPYVDWTDSTLKKWVSNELLKAKDFSWKFVMFHHPGFNSSRAHYEQQQMRILSPLFETGKVDVVFNGHVHNYQRTFPMQFSPSGTGSRIATASNQTRGRVISGKWTLDKKYDGKTNLKPNGPIYIVTGAGGRELYDVDQTHDKDSWQPFTTQFYAVKHSFTSIAFNTRRLTIKQINIEGETVEDLMIEKP</sequence>
<evidence type="ECO:0000259" key="1">
    <source>
        <dbReference type="Pfam" id="PF00149"/>
    </source>
</evidence>
<gene>
    <name evidence="3" type="ORF">GCM10011514_49520</name>
</gene>
<name>A0A916Z6X7_9BACT</name>
<reference evidence="3" key="1">
    <citation type="journal article" date="2014" name="Int. J. Syst. Evol. Microbiol.">
        <title>Complete genome sequence of Corynebacterium casei LMG S-19264T (=DSM 44701T), isolated from a smear-ripened cheese.</title>
        <authorList>
            <consortium name="US DOE Joint Genome Institute (JGI-PGF)"/>
            <person name="Walter F."/>
            <person name="Albersmeier A."/>
            <person name="Kalinowski J."/>
            <person name="Ruckert C."/>
        </authorList>
    </citation>
    <scope>NUCLEOTIDE SEQUENCE</scope>
    <source>
        <strain evidence="3">CGMCC 1.15958</strain>
    </source>
</reference>
<protein>
    <recommendedName>
        <fullName evidence="5">Calcineurin-like phosphoesterase domain-containing protein</fullName>
    </recommendedName>
</protein>
<accession>A0A916Z6X7</accession>
<dbReference type="Pfam" id="PF14008">
    <property type="entry name" value="Metallophos_C"/>
    <property type="match status" value="1"/>
</dbReference>
<dbReference type="GO" id="GO:0016787">
    <property type="term" value="F:hydrolase activity"/>
    <property type="evidence" value="ECO:0007669"/>
    <property type="project" value="InterPro"/>
</dbReference>
<dbReference type="EMBL" id="BMKK01000015">
    <property type="protein sequence ID" value="GGD79638.1"/>
    <property type="molecule type" value="Genomic_DNA"/>
</dbReference>
<reference evidence="3" key="2">
    <citation type="submission" date="2020-09" db="EMBL/GenBank/DDBJ databases">
        <authorList>
            <person name="Sun Q."/>
            <person name="Zhou Y."/>
        </authorList>
    </citation>
    <scope>NUCLEOTIDE SEQUENCE</scope>
    <source>
        <strain evidence="3">CGMCC 1.15958</strain>
    </source>
</reference>
<feature type="domain" description="Calcineurin-like phosphoesterase" evidence="1">
    <location>
        <begin position="89"/>
        <end position="310"/>
    </location>
</feature>
<dbReference type="PANTHER" id="PTHR45867:SF3">
    <property type="entry name" value="ACID PHOSPHATASE TYPE 7"/>
    <property type="match status" value="1"/>
</dbReference>
<proteinExistence type="predicted"/>
<evidence type="ECO:0000313" key="3">
    <source>
        <dbReference type="EMBL" id="GGD79638.1"/>
    </source>
</evidence>
<dbReference type="SUPFAM" id="SSF56300">
    <property type="entry name" value="Metallo-dependent phosphatases"/>
    <property type="match status" value="1"/>
</dbReference>
<comment type="caution">
    <text evidence="3">The sequence shown here is derived from an EMBL/GenBank/DDBJ whole genome shotgun (WGS) entry which is preliminary data.</text>
</comment>
<evidence type="ECO:0008006" key="5">
    <source>
        <dbReference type="Google" id="ProtNLM"/>
    </source>
</evidence>
<dbReference type="Pfam" id="PF00149">
    <property type="entry name" value="Metallophos"/>
    <property type="match status" value="1"/>
</dbReference>